<dbReference type="Proteomes" id="UP000697710">
    <property type="component" value="Unassembled WGS sequence"/>
</dbReference>
<feature type="modified residue" description="4-aspartylphosphate" evidence="1">
    <location>
        <position position="55"/>
    </location>
</feature>
<dbReference type="SMART" id="SM00448">
    <property type="entry name" value="REC"/>
    <property type="match status" value="1"/>
</dbReference>
<reference evidence="3" key="2">
    <citation type="journal article" date="2021" name="Microbiome">
        <title>Successional dynamics and alternative stable states in a saline activated sludge microbial community over 9 years.</title>
        <authorList>
            <person name="Wang Y."/>
            <person name="Ye J."/>
            <person name="Ju F."/>
            <person name="Liu L."/>
            <person name="Boyd J.A."/>
            <person name="Deng Y."/>
            <person name="Parks D.H."/>
            <person name="Jiang X."/>
            <person name="Yin X."/>
            <person name="Woodcroft B.J."/>
            <person name="Tyson G.W."/>
            <person name="Hugenholtz P."/>
            <person name="Polz M.F."/>
            <person name="Zhang T."/>
        </authorList>
    </citation>
    <scope>NUCLEOTIDE SEQUENCE</scope>
    <source>
        <strain evidence="3">HKST-UBA01</strain>
    </source>
</reference>
<organism evidence="3 4">
    <name type="scientific">Eiseniibacteriota bacterium</name>
    <dbReference type="NCBI Taxonomy" id="2212470"/>
    <lineage>
        <taxon>Bacteria</taxon>
        <taxon>Candidatus Eiseniibacteriota</taxon>
    </lineage>
</organism>
<dbReference type="PANTHER" id="PTHR45228">
    <property type="entry name" value="CYCLIC DI-GMP PHOSPHODIESTERASE TM_0186-RELATED"/>
    <property type="match status" value="1"/>
</dbReference>
<feature type="domain" description="Response regulatory" evidence="2">
    <location>
        <begin position="6"/>
        <end position="121"/>
    </location>
</feature>
<dbReference type="InterPro" id="IPR052020">
    <property type="entry name" value="Cyclic_di-GMP/3'3'-cGAMP_PDE"/>
</dbReference>
<dbReference type="AlphaFoldDB" id="A0A956M0S9"/>
<name>A0A956M0S9_UNCEI</name>
<evidence type="ECO:0000313" key="3">
    <source>
        <dbReference type="EMBL" id="MCA9728873.1"/>
    </source>
</evidence>
<dbReference type="SUPFAM" id="SSF52172">
    <property type="entry name" value="CheY-like"/>
    <property type="match status" value="1"/>
</dbReference>
<dbReference type="Pfam" id="PF00072">
    <property type="entry name" value="Response_reg"/>
    <property type="match status" value="1"/>
</dbReference>
<evidence type="ECO:0000259" key="2">
    <source>
        <dbReference type="PROSITE" id="PS50110"/>
    </source>
</evidence>
<evidence type="ECO:0000256" key="1">
    <source>
        <dbReference type="PROSITE-ProRule" id="PRU00169"/>
    </source>
</evidence>
<dbReference type="Gene3D" id="3.40.50.2300">
    <property type="match status" value="1"/>
</dbReference>
<dbReference type="PROSITE" id="PS50110">
    <property type="entry name" value="RESPONSE_REGULATORY"/>
    <property type="match status" value="1"/>
</dbReference>
<gene>
    <name evidence="3" type="ORF">KC729_14375</name>
</gene>
<dbReference type="InterPro" id="IPR001789">
    <property type="entry name" value="Sig_transdc_resp-reg_receiver"/>
</dbReference>
<reference evidence="3" key="1">
    <citation type="submission" date="2020-04" db="EMBL/GenBank/DDBJ databases">
        <authorList>
            <person name="Zhang T."/>
        </authorList>
    </citation>
    <scope>NUCLEOTIDE SEQUENCE</scope>
    <source>
        <strain evidence="3">HKST-UBA01</strain>
    </source>
</reference>
<dbReference type="CDD" id="cd17569">
    <property type="entry name" value="REC_HupR-like"/>
    <property type="match status" value="1"/>
</dbReference>
<sequence>MPDLPRILLVDDEPHIVDALSRHLRGEYHILTANSGQEALKVLQTQGAVSVVISDMKMPGMNGVSLLARVRERYPDTVRVVLSGQSDLSDSVRAVNEGRIFRFAVKPCSPAMLREILRDALDQHRLQQSEQTLLQETVRGAVTALVEILSIVRPEAFGQAVRLRRIVHELSVATGTGNSWDAEVAAMFSRIGLVVLPPQLLEDALQGRDAGMDPETVALVPQIADRLVGRIPRLETVREILRFQDRHYDGSGPPAEPRQGDEIPWGARALRLALDFDSLEARGLSPEAALGTLHDRTGFYDPALLDALSRTRVTASGTLLEVPPSRLLPGMRVLADLRDREGQLLLSRGMILTNEAVDRLRLVSRRESLPPTVRVELIEDPTQPGEAEPRTGTQG</sequence>
<dbReference type="GO" id="GO:0000160">
    <property type="term" value="P:phosphorelay signal transduction system"/>
    <property type="evidence" value="ECO:0007669"/>
    <property type="project" value="InterPro"/>
</dbReference>
<dbReference type="EMBL" id="JAGQHR010000500">
    <property type="protein sequence ID" value="MCA9728873.1"/>
    <property type="molecule type" value="Genomic_DNA"/>
</dbReference>
<accession>A0A956M0S9</accession>
<proteinExistence type="predicted"/>
<protein>
    <submittedName>
        <fullName evidence="3">Response regulator</fullName>
    </submittedName>
</protein>
<keyword evidence="1" id="KW-0597">Phosphoprotein</keyword>
<dbReference type="Pfam" id="PF13487">
    <property type="entry name" value="HD_5"/>
    <property type="match status" value="1"/>
</dbReference>
<dbReference type="InterPro" id="IPR011006">
    <property type="entry name" value="CheY-like_superfamily"/>
</dbReference>
<evidence type="ECO:0000313" key="4">
    <source>
        <dbReference type="Proteomes" id="UP000697710"/>
    </source>
</evidence>
<dbReference type="PANTHER" id="PTHR45228:SF8">
    <property type="entry name" value="TWO-COMPONENT RESPONSE REGULATOR-RELATED"/>
    <property type="match status" value="1"/>
</dbReference>
<dbReference type="Gene3D" id="1.10.3210.10">
    <property type="entry name" value="Hypothetical protein af1432"/>
    <property type="match status" value="1"/>
</dbReference>
<comment type="caution">
    <text evidence="3">The sequence shown here is derived from an EMBL/GenBank/DDBJ whole genome shotgun (WGS) entry which is preliminary data.</text>
</comment>